<organism evidence="1 2">
    <name type="scientific">Agaribacillus aureus</name>
    <dbReference type="NCBI Taxonomy" id="3051825"/>
    <lineage>
        <taxon>Bacteria</taxon>
        <taxon>Pseudomonadati</taxon>
        <taxon>Bacteroidota</taxon>
        <taxon>Cytophagia</taxon>
        <taxon>Cytophagales</taxon>
        <taxon>Splendidivirgaceae</taxon>
        <taxon>Agaribacillus</taxon>
    </lineage>
</organism>
<protein>
    <submittedName>
        <fullName evidence="1">Uncharacterized protein</fullName>
    </submittedName>
</protein>
<comment type="caution">
    <text evidence="1">The sequence shown here is derived from an EMBL/GenBank/DDBJ whole genome shotgun (WGS) entry which is preliminary data.</text>
</comment>
<sequence length="432" mass="50376">MKIKSSGSNPLMAIGVCVLMILALVAFRSLDKKKVEVIEVPSIERKTTLNSLQITVREKHYRKLKEKRNEALADGILETDDNDYVPGIITFDGKDYDAELRLKGDWTDHLQDDKWSYRIKLKNDQTIMGMRKFSVHHPKTRGYVNEWLYHKANKAEDLIGLRYQFAEGFLHIKLKNPEDSIEFINKNVGIYAIEETFDKRTIESNRRKEGVILRISEQYFWKETKQAWKIANQTGSRANPKRIPKFIGPRNEYVSTFGLSKILADKALNKQFKHAKNLLETYRLGRLKPSEVFDTKKLALHTAINNLFGAYHGLEAINLRFYYNPTTSKLEPIAYDGNSGERLKEFHHYLYTNKEIDIEYTKELIAALELVSHPEYLKILFDNFYKEAKGFDAILQREFGKHIVIDKNVYAHNQTILRQEAQRLKILIQSDI</sequence>
<dbReference type="Proteomes" id="UP001172083">
    <property type="component" value="Unassembled WGS sequence"/>
</dbReference>
<gene>
    <name evidence="1" type="ORF">QQ020_26545</name>
</gene>
<keyword evidence="2" id="KW-1185">Reference proteome</keyword>
<dbReference type="EMBL" id="JAUJEB010000007">
    <property type="protein sequence ID" value="MDN5215665.1"/>
    <property type="molecule type" value="Genomic_DNA"/>
</dbReference>
<proteinExistence type="predicted"/>
<evidence type="ECO:0000313" key="1">
    <source>
        <dbReference type="EMBL" id="MDN5215665.1"/>
    </source>
</evidence>
<evidence type="ECO:0000313" key="2">
    <source>
        <dbReference type="Proteomes" id="UP001172083"/>
    </source>
</evidence>
<accession>A0ABT8LD08</accession>
<dbReference type="RefSeq" id="WP_346761003.1">
    <property type="nucleotide sequence ID" value="NZ_JAUJEB010000007.1"/>
</dbReference>
<name>A0ABT8LD08_9BACT</name>
<reference evidence="1" key="1">
    <citation type="submission" date="2023-06" db="EMBL/GenBank/DDBJ databases">
        <title>Genomic of Agaribacillus aureum.</title>
        <authorList>
            <person name="Wang G."/>
        </authorList>
    </citation>
    <scope>NUCLEOTIDE SEQUENCE</scope>
    <source>
        <strain evidence="1">BMA12</strain>
    </source>
</reference>